<feature type="domain" description="SF4 helicase" evidence="1">
    <location>
        <begin position="34"/>
        <end position="185"/>
    </location>
</feature>
<gene>
    <name evidence="2" type="ORF">S01H1_38045</name>
</gene>
<dbReference type="EMBL" id="BARS01023920">
    <property type="protein sequence ID" value="GAG01939.1"/>
    <property type="molecule type" value="Genomic_DNA"/>
</dbReference>
<comment type="caution">
    <text evidence="2">The sequence shown here is derived from an EMBL/GenBank/DDBJ whole genome shotgun (WGS) entry which is preliminary data.</text>
</comment>
<evidence type="ECO:0000259" key="1">
    <source>
        <dbReference type="Pfam" id="PF03796"/>
    </source>
</evidence>
<proteinExistence type="predicted"/>
<dbReference type="Gene3D" id="3.40.50.300">
    <property type="entry name" value="P-loop containing nucleotide triphosphate hydrolases"/>
    <property type="match status" value="1"/>
</dbReference>
<dbReference type="Pfam" id="PF03796">
    <property type="entry name" value="DnaB_C"/>
    <property type="match status" value="1"/>
</dbReference>
<sequence>MTSSKVLQYRHIKDPSREILRYIDDRRKGISRSLKTRWKKFNRQCMGGIEPNVIYTFAGISGSGKSAFANSLETDLFDLNKKDNFVVLSFNFEMLSSKQIGRKLSYRLKKTTRELYSSESNDTRATLSDEDYEKIVQHTEEIKQYPIYYVDSPGTVDEIRNTINKFHEEIAKDKWLIVILDHTLLTRGRET</sequence>
<evidence type="ECO:0000313" key="2">
    <source>
        <dbReference type="EMBL" id="GAG01939.1"/>
    </source>
</evidence>
<name>X0U809_9ZZZZ</name>
<protein>
    <recommendedName>
        <fullName evidence="1">SF4 helicase domain-containing protein</fullName>
    </recommendedName>
</protein>
<dbReference type="AlphaFoldDB" id="X0U809"/>
<dbReference type="InterPro" id="IPR007694">
    <property type="entry name" value="DNA_helicase_DnaB-like_C"/>
</dbReference>
<reference evidence="2" key="1">
    <citation type="journal article" date="2014" name="Front. Microbiol.">
        <title>High frequency of phylogenetically diverse reductive dehalogenase-homologous genes in deep subseafloor sedimentary metagenomes.</title>
        <authorList>
            <person name="Kawai M."/>
            <person name="Futagami T."/>
            <person name="Toyoda A."/>
            <person name="Takaki Y."/>
            <person name="Nishi S."/>
            <person name="Hori S."/>
            <person name="Arai W."/>
            <person name="Tsubouchi T."/>
            <person name="Morono Y."/>
            <person name="Uchiyama I."/>
            <person name="Ito T."/>
            <person name="Fujiyama A."/>
            <person name="Inagaki F."/>
            <person name="Takami H."/>
        </authorList>
    </citation>
    <scope>NUCLEOTIDE SEQUENCE</scope>
    <source>
        <strain evidence="2">Expedition CK06-06</strain>
    </source>
</reference>
<accession>X0U809</accession>
<feature type="non-terminal residue" evidence="2">
    <location>
        <position position="191"/>
    </location>
</feature>
<dbReference type="GO" id="GO:0006260">
    <property type="term" value="P:DNA replication"/>
    <property type="evidence" value="ECO:0007669"/>
    <property type="project" value="InterPro"/>
</dbReference>
<dbReference type="GO" id="GO:0005524">
    <property type="term" value="F:ATP binding"/>
    <property type="evidence" value="ECO:0007669"/>
    <property type="project" value="InterPro"/>
</dbReference>
<dbReference type="GO" id="GO:0003678">
    <property type="term" value="F:DNA helicase activity"/>
    <property type="evidence" value="ECO:0007669"/>
    <property type="project" value="InterPro"/>
</dbReference>
<organism evidence="2">
    <name type="scientific">marine sediment metagenome</name>
    <dbReference type="NCBI Taxonomy" id="412755"/>
    <lineage>
        <taxon>unclassified sequences</taxon>
        <taxon>metagenomes</taxon>
        <taxon>ecological metagenomes</taxon>
    </lineage>
</organism>
<dbReference type="InterPro" id="IPR027417">
    <property type="entry name" value="P-loop_NTPase"/>
</dbReference>
<dbReference type="SUPFAM" id="SSF52540">
    <property type="entry name" value="P-loop containing nucleoside triphosphate hydrolases"/>
    <property type="match status" value="1"/>
</dbReference>